<organism evidence="8 9">
    <name type="scientific">Viridibacterium curvum</name>
    <dbReference type="NCBI Taxonomy" id="1101404"/>
    <lineage>
        <taxon>Bacteria</taxon>
        <taxon>Pseudomonadati</taxon>
        <taxon>Pseudomonadota</taxon>
        <taxon>Betaproteobacteria</taxon>
        <taxon>Rhodocyclales</taxon>
        <taxon>Rhodocyclaceae</taxon>
        <taxon>Viridibacterium</taxon>
    </lineage>
</organism>
<dbReference type="EMBL" id="BAABLD010000001">
    <property type="protein sequence ID" value="GAA5157863.1"/>
    <property type="molecule type" value="Genomic_DNA"/>
</dbReference>
<evidence type="ECO:0000256" key="2">
    <source>
        <dbReference type="ARBA" id="ARBA00016013"/>
    </source>
</evidence>
<comment type="caution">
    <text evidence="8">The sequence shown here is derived from an EMBL/GenBank/DDBJ whole genome shotgun (WGS) entry which is preliminary data.</text>
</comment>
<evidence type="ECO:0000313" key="9">
    <source>
        <dbReference type="Proteomes" id="UP001500547"/>
    </source>
</evidence>
<evidence type="ECO:0000313" key="8">
    <source>
        <dbReference type="EMBL" id="GAA5157863.1"/>
    </source>
</evidence>
<feature type="domain" description="FlgD/Vpr Ig-like" evidence="6">
    <location>
        <begin position="109"/>
        <end position="185"/>
    </location>
</feature>
<sequence>MATASSLTTDTNASALYQSLSAKTETKTTSKTDEAQSRFLKLLTTQLKNQDPLNPVDNAQTTSQLAQISTVDGIERLNDTLTTLVGSYRSSETLQAAALVGHAVLVEGNQMKLSEGYNAYGGFEIDKSADRVTISIRDSNGIEVASEQMTNLEAGAHDFAWDGVTSDGSKAANGTYTIKVTATKGTAEVTSTALEFATVTGVNNSTSGITIDAGRFSKLSMSDVRRII</sequence>
<evidence type="ECO:0000259" key="6">
    <source>
        <dbReference type="Pfam" id="PF13860"/>
    </source>
</evidence>
<comment type="function">
    <text evidence="4 5">Required for flagellar hook formation. May act as a scaffolding protein.</text>
</comment>
<keyword evidence="8" id="KW-0966">Cell projection</keyword>
<feature type="domain" description="FlgD Tudor-like" evidence="7">
    <location>
        <begin position="91"/>
        <end position="225"/>
    </location>
</feature>
<proteinExistence type="inferred from homology"/>
<evidence type="ECO:0000256" key="4">
    <source>
        <dbReference type="ARBA" id="ARBA00024746"/>
    </source>
</evidence>
<dbReference type="Pfam" id="PF13861">
    <property type="entry name" value="FLgD_tudor"/>
    <property type="match status" value="1"/>
</dbReference>
<name>A0ABP9Q703_9RHOO</name>
<keyword evidence="8" id="KW-0969">Cilium</keyword>
<keyword evidence="9" id="KW-1185">Reference proteome</keyword>
<dbReference type="Gene3D" id="2.60.40.4070">
    <property type="match status" value="1"/>
</dbReference>
<keyword evidence="3 5" id="KW-1005">Bacterial flagellum biogenesis</keyword>
<dbReference type="RefSeq" id="WP_345530922.1">
    <property type="nucleotide sequence ID" value="NZ_BAABLD010000001.1"/>
</dbReference>
<keyword evidence="8" id="KW-0282">Flagellum</keyword>
<dbReference type="Proteomes" id="UP001500547">
    <property type="component" value="Unassembled WGS sequence"/>
</dbReference>
<protein>
    <recommendedName>
        <fullName evidence="2 5">Basal-body rod modification protein FlgD</fullName>
    </recommendedName>
</protein>
<gene>
    <name evidence="8" type="primary">flgD</name>
    <name evidence="8" type="ORF">GCM10025770_01680</name>
</gene>
<comment type="similarity">
    <text evidence="1 5">Belongs to the FlgD family.</text>
</comment>
<dbReference type="Pfam" id="PF03963">
    <property type="entry name" value="FlgD"/>
    <property type="match status" value="1"/>
</dbReference>
<evidence type="ECO:0000256" key="5">
    <source>
        <dbReference type="RuleBase" id="RU362076"/>
    </source>
</evidence>
<dbReference type="Pfam" id="PF13860">
    <property type="entry name" value="FlgD_ig"/>
    <property type="match status" value="1"/>
</dbReference>
<evidence type="ECO:0000256" key="3">
    <source>
        <dbReference type="ARBA" id="ARBA00022795"/>
    </source>
</evidence>
<dbReference type="InterPro" id="IPR025965">
    <property type="entry name" value="FlgD/Vpr_Ig-like"/>
</dbReference>
<reference evidence="9" key="1">
    <citation type="journal article" date="2019" name="Int. J. Syst. Evol. Microbiol.">
        <title>The Global Catalogue of Microorganisms (GCM) 10K type strain sequencing project: providing services to taxonomists for standard genome sequencing and annotation.</title>
        <authorList>
            <consortium name="The Broad Institute Genomics Platform"/>
            <consortium name="The Broad Institute Genome Sequencing Center for Infectious Disease"/>
            <person name="Wu L."/>
            <person name="Ma J."/>
        </authorList>
    </citation>
    <scope>NUCLEOTIDE SEQUENCE [LARGE SCALE GENOMIC DNA]</scope>
    <source>
        <strain evidence="9">JCM 18715</strain>
    </source>
</reference>
<accession>A0ABP9Q703</accession>
<dbReference type="InterPro" id="IPR025963">
    <property type="entry name" value="FLgD_Tudor"/>
</dbReference>
<dbReference type="InterPro" id="IPR005648">
    <property type="entry name" value="FlgD"/>
</dbReference>
<dbReference type="Gene3D" id="2.30.30.910">
    <property type="match status" value="1"/>
</dbReference>
<evidence type="ECO:0000259" key="7">
    <source>
        <dbReference type="Pfam" id="PF13861"/>
    </source>
</evidence>
<evidence type="ECO:0000256" key="1">
    <source>
        <dbReference type="ARBA" id="ARBA00010577"/>
    </source>
</evidence>